<organism evidence="2 3">
    <name type="scientific">Diaporthe vaccinii</name>
    <dbReference type="NCBI Taxonomy" id="105482"/>
    <lineage>
        <taxon>Eukaryota</taxon>
        <taxon>Fungi</taxon>
        <taxon>Dikarya</taxon>
        <taxon>Ascomycota</taxon>
        <taxon>Pezizomycotina</taxon>
        <taxon>Sordariomycetes</taxon>
        <taxon>Sordariomycetidae</taxon>
        <taxon>Diaporthales</taxon>
        <taxon>Diaporthaceae</taxon>
        <taxon>Diaporthe</taxon>
        <taxon>Diaporthe eres species complex</taxon>
    </lineage>
</organism>
<feature type="compositionally biased region" description="Acidic residues" evidence="1">
    <location>
        <begin position="243"/>
        <end position="255"/>
    </location>
</feature>
<keyword evidence="3" id="KW-1185">Reference proteome</keyword>
<evidence type="ECO:0000313" key="3">
    <source>
        <dbReference type="Proteomes" id="UP001600888"/>
    </source>
</evidence>
<evidence type="ECO:0008006" key="4">
    <source>
        <dbReference type="Google" id="ProtNLM"/>
    </source>
</evidence>
<feature type="region of interest" description="Disordered" evidence="1">
    <location>
        <begin position="209"/>
        <end position="255"/>
    </location>
</feature>
<evidence type="ECO:0000313" key="2">
    <source>
        <dbReference type="EMBL" id="KAL2287503.1"/>
    </source>
</evidence>
<feature type="region of interest" description="Disordered" evidence="1">
    <location>
        <begin position="1"/>
        <end position="30"/>
    </location>
</feature>
<feature type="compositionally biased region" description="Basic and acidic residues" evidence="1">
    <location>
        <begin position="220"/>
        <end position="242"/>
    </location>
</feature>
<feature type="region of interest" description="Disordered" evidence="1">
    <location>
        <begin position="99"/>
        <end position="119"/>
    </location>
</feature>
<name>A0ABR4EYI5_9PEZI</name>
<protein>
    <recommendedName>
        <fullName evidence="4">Zn(2)-C6 fungal-type domain-containing protein</fullName>
    </recommendedName>
</protein>
<sequence length="255" mass="29499">MSSSSTTPDKTPVPSRSPSPPASLDDIETYRPLFRRRRPPISKPPVPCLCCAIKGMHCVYYKGEVQCQRCERNGEEFCIYQRQDLTKGEEPLTQEQIEQLEEERKNAPPPRHLWLPRPLPPQPEPLQCRVYSREPELSRDRKRLLAMATQMLQDAEGPTYVQGTPLSHAQARGFALPAWHGNDADENKEDPEYRVLTHAHFFERLGEENKAAAAQRSRRLGLERRRVREEKADCERLKREMEREEAEADAEESEQ</sequence>
<feature type="compositionally biased region" description="Pro residues" evidence="1">
    <location>
        <begin position="107"/>
        <end position="119"/>
    </location>
</feature>
<reference evidence="2 3" key="1">
    <citation type="submission" date="2024-03" db="EMBL/GenBank/DDBJ databases">
        <title>A high-quality draft genome sequence of Diaporthe vaccinii, a causative agent of upright dieback and viscid rot disease in cranberry plants.</title>
        <authorList>
            <person name="Sarrasin M."/>
            <person name="Lang B.F."/>
            <person name="Burger G."/>
        </authorList>
    </citation>
    <scope>NUCLEOTIDE SEQUENCE [LARGE SCALE GENOMIC DNA]</scope>
    <source>
        <strain evidence="2 3">IS7</strain>
    </source>
</reference>
<accession>A0ABR4EYI5</accession>
<gene>
    <name evidence="2" type="ORF">FJTKL_04947</name>
</gene>
<proteinExistence type="predicted"/>
<dbReference type="EMBL" id="JBAWTH010000019">
    <property type="protein sequence ID" value="KAL2287503.1"/>
    <property type="molecule type" value="Genomic_DNA"/>
</dbReference>
<comment type="caution">
    <text evidence="2">The sequence shown here is derived from an EMBL/GenBank/DDBJ whole genome shotgun (WGS) entry which is preliminary data.</text>
</comment>
<dbReference type="Proteomes" id="UP001600888">
    <property type="component" value="Unassembled WGS sequence"/>
</dbReference>
<evidence type="ECO:0000256" key="1">
    <source>
        <dbReference type="SAM" id="MobiDB-lite"/>
    </source>
</evidence>